<dbReference type="Pfam" id="PF13471">
    <property type="entry name" value="Transglut_core3"/>
    <property type="match status" value="1"/>
</dbReference>
<dbReference type="InterPro" id="IPR032708">
    <property type="entry name" value="McjB_C"/>
</dbReference>
<name>A0A6J6EZS3_9ZZZZ</name>
<dbReference type="NCBIfam" id="NF033537">
    <property type="entry name" value="lasso_biosyn_B2"/>
    <property type="match status" value="1"/>
</dbReference>
<gene>
    <name evidence="2" type="ORF">UFOPK1493_03014</name>
</gene>
<feature type="domain" description="Microcin J25-processing protein McjB C-terminal" evidence="1">
    <location>
        <begin position="32"/>
        <end position="124"/>
    </location>
</feature>
<organism evidence="2">
    <name type="scientific">freshwater metagenome</name>
    <dbReference type="NCBI Taxonomy" id="449393"/>
    <lineage>
        <taxon>unclassified sequences</taxon>
        <taxon>metagenomes</taxon>
        <taxon>ecological metagenomes</taxon>
    </lineage>
</organism>
<dbReference type="EMBL" id="CAEZSR010000148">
    <property type="protein sequence ID" value="CAB4580273.1"/>
    <property type="molecule type" value="Genomic_DNA"/>
</dbReference>
<accession>A0A6J6EZS3</accession>
<dbReference type="InterPro" id="IPR053521">
    <property type="entry name" value="McjB-like"/>
</dbReference>
<dbReference type="AlphaFoldDB" id="A0A6J6EZS3"/>
<proteinExistence type="predicted"/>
<sequence>MRTVSFRGWTWREIAQVPIVVGLGLVAEVAVRLVPLPRAARLFRVALADHTPPSSARPALPGWAVSRWRVVQRVMRHWPGGGACLRQSLVAGSRLRRLHPTMRLGVARADGRIRAHAWLEVAGWSLDPSAGDYGVLPLGHA</sequence>
<protein>
    <submittedName>
        <fullName evidence="2">Unannotated protein</fullName>
    </submittedName>
</protein>
<reference evidence="2" key="1">
    <citation type="submission" date="2020-05" db="EMBL/GenBank/DDBJ databases">
        <authorList>
            <person name="Chiriac C."/>
            <person name="Salcher M."/>
            <person name="Ghai R."/>
            <person name="Kavagutti S V."/>
        </authorList>
    </citation>
    <scope>NUCLEOTIDE SEQUENCE</scope>
</reference>
<evidence type="ECO:0000313" key="2">
    <source>
        <dbReference type="EMBL" id="CAB4580273.1"/>
    </source>
</evidence>
<evidence type="ECO:0000259" key="1">
    <source>
        <dbReference type="Pfam" id="PF13471"/>
    </source>
</evidence>